<evidence type="ECO:0000313" key="1">
    <source>
        <dbReference type="EMBL" id="USJ28201.1"/>
    </source>
</evidence>
<dbReference type="RefSeq" id="WP_167550732.1">
    <property type="nucleotide sequence ID" value="NZ_CAXURO020000003.1"/>
</dbReference>
<sequence>MRIATFLLVLSALAGCSQTGGGATSVRQDYYGGDGGFYAGAVAPR</sequence>
<evidence type="ECO:0000313" key="4">
    <source>
        <dbReference type="Proteomes" id="UP001214094"/>
    </source>
</evidence>
<organism evidence="1 3">
    <name type="scientific">Ensifer adhaerens</name>
    <name type="common">Sinorhizobium morelense</name>
    <dbReference type="NCBI Taxonomy" id="106592"/>
    <lineage>
        <taxon>Bacteria</taxon>
        <taxon>Pseudomonadati</taxon>
        <taxon>Pseudomonadota</taxon>
        <taxon>Alphaproteobacteria</taxon>
        <taxon>Hyphomicrobiales</taxon>
        <taxon>Rhizobiaceae</taxon>
        <taxon>Sinorhizobium/Ensifer group</taxon>
        <taxon>Ensifer</taxon>
    </lineage>
</organism>
<geneLocation type="plasmid" evidence="1 3">
    <name>pB</name>
</geneLocation>
<dbReference type="EMBL" id="CP121310">
    <property type="protein sequence ID" value="WFP94494.1"/>
    <property type="molecule type" value="Genomic_DNA"/>
</dbReference>
<evidence type="ECO:0008006" key="5">
    <source>
        <dbReference type="Google" id="ProtNLM"/>
    </source>
</evidence>
<accession>A0A9Q8YGN3</accession>
<dbReference type="Proteomes" id="UP001214094">
    <property type="component" value="Plasmid unnamedB"/>
</dbReference>
<reference evidence="2 4" key="2">
    <citation type="submission" date="2023-03" db="EMBL/GenBank/DDBJ databases">
        <title>Comparative genome and transcriptome analysis combination mining strategies for increasing vitamin B12 production of Ensifer adhaerens strain.</title>
        <authorList>
            <person name="Yongheng L."/>
        </authorList>
    </citation>
    <scope>NUCLEOTIDE SEQUENCE [LARGE SCALE GENOMIC DNA]</scope>
    <source>
        <strain evidence="2 4">Casida A-T305</strain>
        <plasmid evidence="2 4">unnamedB</plasmid>
    </source>
</reference>
<dbReference type="PROSITE" id="PS51257">
    <property type="entry name" value="PROKAR_LIPOPROTEIN"/>
    <property type="match status" value="1"/>
</dbReference>
<gene>
    <name evidence="1" type="ORF">NE863_30600</name>
    <name evidence="2" type="ORF">P4B07_32320</name>
</gene>
<dbReference type="AlphaFoldDB" id="A0A9Q8YGN3"/>
<dbReference type="EMBL" id="CP098809">
    <property type="protein sequence ID" value="USJ28201.1"/>
    <property type="molecule type" value="Genomic_DNA"/>
</dbReference>
<keyword evidence="4" id="KW-1185">Reference proteome</keyword>
<geneLocation type="plasmid" evidence="2 4">
    <name>unnamedB</name>
</geneLocation>
<proteinExistence type="predicted"/>
<dbReference type="Proteomes" id="UP001055460">
    <property type="component" value="Plasmid pB"/>
</dbReference>
<evidence type="ECO:0000313" key="3">
    <source>
        <dbReference type="Proteomes" id="UP001055460"/>
    </source>
</evidence>
<keyword evidence="1" id="KW-0614">Plasmid</keyword>
<dbReference type="GeneID" id="51989434"/>
<reference evidence="1" key="1">
    <citation type="submission" date="2022-06" db="EMBL/GenBank/DDBJ databases">
        <title>Physiological and biochemical characterization and genomic elucidation of a strain of the genus Ensifer adhaerens M8 that combines arsenic oxidation and chromium reduction.</title>
        <authorList>
            <person name="Li X."/>
            <person name="Yu c."/>
        </authorList>
    </citation>
    <scope>NUCLEOTIDE SEQUENCE</scope>
    <source>
        <strain evidence="1">M8</strain>
        <plasmid evidence="1">pB</plasmid>
    </source>
</reference>
<protein>
    <recommendedName>
        <fullName evidence="5">Lipoprotein</fullName>
    </recommendedName>
</protein>
<evidence type="ECO:0000313" key="2">
    <source>
        <dbReference type="EMBL" id="WFP94494.1"/>
    </source>
</evidence>
<name>A0A9Q8YGN3_ENSAD</name>